<dbReference type="Proteomes" id="UP000281084">
    <property type="component" value="Unassembled WGS sequence"/>
</dbReference>
<accession>A0A3A8GMS5</accession>
<comment type="caution">
    <text evidence="2">The sequence shown here is derived from an EMBL/GenBank/DDBJ whole genome shotgun (WGS) entry which is preliminary data.</text>
</comment>
<proteinExistence type="predicted"/>
<gene>
    <name evidence="2" type="ORF">D7V64_05160</name>
</gene>
<feature type="chain" id="PRO_5017393548" evidence="1">
    <location>
        <begin position="38"/>
        <end position="135"/>
    </location>
</feature>
<dbReference type="EMBL" id="RAXZ01000004">
    <property type="protein sequence ID" value="RKG54333.1"/>
    <property type="molecule type" value="Genomic_DNA"/>
</dbReference>
<keyword evidence="1" id="KW-0732">Signal</keyword>
<organism evidence="2 3">
    <name type="scientific">Acinetobacter cumulans</name>
    <dbReference type="NCBI Taxonomy" id="2136182"/>
    <lineage>
        <taxon>Bacteria</taxon>
        <taxon>Pseudomonadati</taxon>
        <taxon>Pseudomonadota</taxon>
        <taxon>Gammaproteobacteria</taxon>
        <taxon>Moraxellales</taxon>
        <taxon>Moraxellaceae</taxon>
        <taxon>Acinetobacter</taxon>
    </lineage>
</organism>
<evidence type="ECO:0000256" key="1">
    <source>
        <dbReference type="SAM" id="SignalP"/>
    </source>
</evidence>
<evidence type="ECO:0000313" key="2">
    <source>
        <dbReference type="EMBL" id="RKG54333.1"/>
    </source>
</evidence>
<dbReference type="AlphaFoldDB" id="A0A3A8GMS5"/>
<feature type="signal peptide" evidence="1">
    <location>
        <begin position="1"/>
        <end position="37"/>
    </location>
</feature>
<protein>
    <submittedName>
        <fullName evidence="2">Uncharacterized protein</fullName>
    </submittedName>
</protein>
<reference evidence="2 3" key="1">
    <citation type="submission" date="2018-09" db="EMBL/GenBank/DDBJ databases">
        <title>The draft genome of Acinetobacter spp. strains.</title>
        <authorList>
            <person name="Qin J."/>
            <person name="Feng Y."/>
            <person name="Zong Z."/>
        </authorList>
    </citation>
    <scope>NUCLEOTIDE SEQUENCE [LARGE SCALE GENOMIC DNA]</scope>
    <source>
        <strain evidence="2 3">WCHAc060002</strain>
    </source>
</reference>
<name>A0A3A8GMS5_9GAMM</name>
<evidence type="ECO:0000313" key="3">
    <source>
        <dbReference type="Proteomes" id="UP000281084"/>
    </source>
</evidence>
<sequence length="135" mass="15493">MYIQITKIKNKNMNYFNTISQLIMMCCFVCISTSSFAKTKAKTKQDPIIVHAYDLQKQYSFSPNSMIEVQSISEKPILIHKVVINKGACLVLPDNKPVELYAYGQISKYMMGGCYTRNITEIEVYVDNSVIRFPK</sequence>